<dbReference type="InterPro" id="IPR000477">
    <property type="entry name" value="RT_dom"/>
</dbReference>
<protein>
    <recommendedName>
        <fullName evidence="1">Reverse transcriptase domain-containing protein</fullName>
    </recommendedName>
</protein>
<dbReference type="Proteomes" id="UP000593578">
    <property type="component" value="Unassembled WGS sequence"/>
</dbReference>
<evidence type="ECO:0000313" key="3">
    <source>
        <dbReference type="Proteomes" id="UP000593578"/>
    </source>
</evidence>
<comment type="caution">
    <text evidence="2">The sequence shown here is derived from an EMBL/GenBank/DDBJ whole genome shotgun (WGS) entry which is preliminary data.</text>
</comment>
<evidence type="ECO:0000259" key="1">
    <source>
        <dbReference type="Pfam" id="PF00078"/>
    </source>
</evidence>
<organism evidence="2 3">
    <name type="scientific">Gossypium raimondii</name>
    <name type="common">Peruvian cotton</name>
    <name type="synonym">Gossypium klotzschianum subsp. raimondii</name>
    <dbReference type="NCBI Taxonomy" id="29730"/>
    <lineage>
        <taxon>Eukaryota</taxon>
        <taxon>Viridiplantae</taxon>
        <taxon>Streptophyta</taxon>
        <taxon>Embryophyta</taxon>
        <taxon>Tracheophyta</taxon>
        <taxon>Spermatophyta</taxon>
        <taxon>Magnoliopsida</taxon>
        <taxon>eudicotyledons</taxon>
        <taxon>Gunneridae</taxon>
        <taxon>Pentapetalae</taxon>
        <taxon>rosids</taxon>
        <taxon>malvids</taxon>
        <taxon>Malvales</taxon>
        <taxon>Malvaceae</taxon>
        <taxon>Malvoideae</taxon>
        <taxon>Gossypium</taxon>
    </lineage>
</organism>
<dbReference type="EMBL" id="JABEZZ010000013">
    <property type="protein sequence ID" value="MBA0602746.1"/>
    <property type="molecule type" value="Genomic_DNA"/>
</dbReference>
<reference evidence="2 3" key="1">
    <citation type="journal article" date="2019" name="Genome Biol. Evol.">
        <title>Insights into the evolution of the New World diploid cottons (Gossypium, subgenus Houzingenia) based on genome sequencing.</title>
        <authorList>
            <person name="Grover C.E."/>
            <person name="Arick M.A. 2nd"/>
            <person name="Thrash A."/>
            <person name="Conover J.L."/>
            <person name="Sanders W.S."/>
            <person name="Peterson D.G."/>
            <person name="Frelichowski J.E."/>
            <person name="Scheffler J.A."/>
            <person name="Scheffler B.E."/>
            <person name="Wendel J.F."/>
        </authorList>
    </citation>
    <scope>NUCLEOTIDE SEQUENCE [LARGE SCALE GENOMIC DNA]</scope>
    <source>
        <strain evidence="2">8</strain>
        <tissue evidence="2">Leaf</tissue>
    </source>
</reference>
<name>A0A7J8QNH9_GOSRA</name>
<feature type="domain" description="Reverse transcriptase" evidence="1">
    <location>
        <begin position="128"/>
        <end position="222"/>
    </location>
</feature>
<accession>A0A7J8QNH9</accession>
<dbReference type="PANTHER" id="PTHR33116">
    <property type="entry name" value="REVERSE TRANSCRIPTASE ZINC-BINDING DOMAIN-CONTAINING PROTEIN-RELATED-RELATED"/>
    <property type="match status" value="1"/>
</dbReference>
<dbReference type="Pfam" id="PF00078">
    <property type="entry name" value="RVT_1"/>
    <property type="match status" value="1"/>
</dbReference>
<dbReference type="PANTHER" id="PTHR33116:SF86">
    <property type="entry name" value="REVERSE TRANSCRIPTASE DOMAIN-CONTAINING PROTEIN"/>
    <property type="match status" value="1"/>
</dbReference>
<dbReference type="AlphaFoldDB" id="A0A7J8QNH9"/>
<evidence type="ECO:0000313" key="2">
    <source>
        <dbReference type="EMBL" id="MBA0602746.1"/>
    </source>
</evidence>
<proteinExistence type="predicted"/>
<gene>
    <name evidence="2" type="ORF">Gorai_002916</name>
</gene>
<sequence>MGMLPPNSFPNLDNCDSQFLGKEVSNDEIKATLFYMALLKAPGGDGFQALSFQKQWDLIGLEICEWVKEVFDGKSIEPELKNTLLVLIPKVPSPKNFSQLRPIILCSVMYKLVAGIPNMLINVIMSVITNSTMKVLWNGAPTQKFKLVRGIHQGCPLSPYLFILCMVWSGHSFHHAIGDSLWWPIRLSRSGPSLSYIFFVDDLVIFGHAGPQQILVLRDILERFYGFQRVHNLSTYLGIPLLHERILRSTLRLVIDKIHSKLNRWDAKKLSIAGRATLAQSVLLSIPNYFMQSMMISKGLSDEIEHIVRGHGIRHLTGQNTSFVMKIRHNLVSKKNSLWVRVLRSKYGMKEALPNKTSRGNCSALWSVVSKMQALLDEISGLFFIGDLIKWLKANLQSPAKSDDGEEDVSRREEQISVFQAPTSLISLCTDGAVQIASENAAARGAIMNVNGEWILGYNRNLGKCSIFDAELWGKLDGLTLTQNMS</sequence>